<evidence type="ECO:0000256" key="1">
    <source>
        <dbReference type="ARBA" id="ARBA00022617"/>
    </source>
</evidence>
<keyword evidence="5" id="KW-0732">Signal</keyword>
<accession>A0A4R6RAG5</accession>
<evidence type="ECO:0000256" key="5">
    <source>
        <dbReference type="SAM" id="SignalP"/>
    </source>
</evidence>
<gene>
    <name evidence="7" type="ORF">EDD54_3057</name>
</gene>
<dbReference type="Gene3D" id="2.130.10.10">
    <property type="entry name" value="YVTN repeat-like/Quinoprotein amine dehydrogenase"/>
    <property type="match status" value="2"/>
</dbReference>
<sequence length="848" mass="88362">MTSTSGAGLARAAGACLCLWVTAAGPADAAVFDGPTSSSPIVLSLDGRLTWVVNPRDDTVSVIRNDKHQVLKTIAVGDEPRAIAVDPDNKFAYVANAAGSSLSIIKIDNATFGGFKAAVTKTVTTGAEPWNVVISPDGKRVFVANSGQDTITVVDTATNASIGRVDVRNSVCNVGDRNRHFQPRGMAITADSRQLYVTRFLSFTRTNGRQALDSGKEGVVCRVSIDTASTKIADYRAVEATPLGASRTGFKIDSTGDGVPDETLAFPNQMQSIVIRGSRAYLPNIAASPQGPVQFANSTQAFVNIVDGVGTGNLTDFGALNLNVGARDPEPGKTKLFFANAWAIAFTNQSGDGNAYAVSSGSDLLVKLNVDAAGNLSFTGDADTTRYIDLNDPANPETSGLNAGKNPLGLAITRNGKVAYVANFVSGNVSKVDLTTDTVVDVIQTASRPTPGSDAEINLTGAEMFFSSRGNFVGPASVALHDRLSSEGWQNCASCHFDGWSDGVIWSFPSGPRKSVNLAGTFNPRNRQQQKILNYSGIFDEVEDFELNIRNVSGPGAVATPGPCANPNTATSTFDPNHGLMIADTGNKNRPPCVIVPLAKRNVGRREMTVNPAGSSSQIKALTALKEWVQNAVRVPTPPLTDAQVAGGVPAADIAAGRALYAAQRCATCHNGGIWSRALKNFPSPPPTSAIACERDLGAAAPVGSACTTANVTGNPVGVQFLPAFLKDIDSFNLGVAGKGNGIGKNVGAPEKAAPNIVAGVSQPPQDALGIDYNGDGKGAGYVPPALLGAFATPPYYHNGACETLACVVSDVDHRTAKGTIPDVLGDLADRKKLVRFLESIGTQTQPF</sequence>
<dbReference type="InterPro" id="IPR019405">
    <property type="entry name" value="Lactonase_7-beta_prop"/>
</dbReference>
<keyword evidence="3 4" id="KW-0408">Iron</keyword>
<dbReference type="InterPro" id="IPR009056">
    <property type="entry name" value="Cyt_c-like_dom"/>
</dbReference>
<dbReference type="PROSITE" id="PS51007">
    <property type="entry name" value="CYTC"/>
    <property type="match status" value="1"/>
</dbReference>
<evidence type="ECO:0000313" key="7">
    <source>
        <dbReference type="EMBL" id="TDP83101.1"/>
    </source>
</evidence>
<name>A0A4R6RAG5_9HYPH</name>
<keyword evidence="2 4" id="KW-0479">Metal-binding</keyword>
<evidence type="ECO:0000256" key="2">
    <source>
        <dbReference type="ARBA" id="ARBA00022723"/>
    </source>
</evidence>
<dbReference type="GO" id="GO:0046872">
    <property type="term" value="F:metal ion binding"/>
    <property type="evidence" value="ECO:0007669"/>
    <property type="project" value="UniProtKB-KW"/>
</dbReference>
<keyword evidence="8" id="KW-1185">Reference proteome</keyword>
<feature type="domain" description="Cytochrome c" evidence="6">
    <location>
        <begin position="652"/>
        <end position="765"/>
    </location>
</feature>
<proteinExistence type="predicted"/>
<organism evidence="7 8">
    <name type="scientific">Oharaeibacter diazotrophicus</name>
    <dbReference type="NCBI Taxonomy" id="1920512"/>
    <lineage>
        <taxon>Bacteria</taxon>
        <taxon>Pseudomonadati</taxon>
        <taxon>Pseudomonadota</taxon>
        <taxon>Alphaproteobacteria</taxon>
        <taxon>Hyphomicrobiales</taxon>
        <taxon>Pleomorphomonadaceae</taxon>
        <taxon>Oharaeibacter</taxon>
    </lineage>
</organism>
<dbReference type="InterPro" id="IPR015943">
    <property type="entry name" value="WD40/YVTN_repeat-like_dom_sf"/>
</dbReference>
<dbReference type="InterPro" id="IPR051200">
    <property type="entry name" value="Host-pathogen_enzymatic-act"/>
</dbReference>
<dbReference type="InterPro" id="IPR011048">
    <property type="entry name" value="Haem_d1_sf"/>
</dbReference>
<dbReference type="AlphaFoldDB" id="A0A4R6RAG5"/>
<evidence type="ECO:0000313" key="8">
    <source>
        <dbReference type="Proteomes" id="UP000294547"/>
    </source>
</evidence>
<reference evidence="7 8" key="1">
    <citation type="submission" date="2019-03" db="EMBL/GenBank/DDBJ databases">
        <title>Genomic Encyclopedia of Type Strains, Phase IV (KMG-IV): sequencing the most valuable type-strain genomes for metagenomic binning, comparative biology and taxonomic classification.</title>
        <authorList>
            <person name="Goeker M."/>
        </authorList>
    </citation>
    <scope>NUCLEOTIDE SEQUENCE [LARGE SCALE GENOMIC DNA]</scope>
    <source>
        <strain evidence="7 8">DSM 102969</strain>
    </source>
</reference>
<dbReference type="InterPro" id="IPR036909">
    <property type="entry name" value="Cyt_c-like_dom_sf"/>
</dbReference>
<feature type="chain" id="PRO_5020435744" evidence="5">
    <location>
        <begin position="30"/>
        <end position="848"/>
    </location>
</feature>
<dbReference type="PANTHER" id="PTHR47197">
    <property type="entry name" value="PROTEIN NIRF"/>
    <property type="match status" value="1"/>
</dbReference>
<evidence type="ECO:0000256" key="4">
    <source>
        <dbReference type="PROSITE-ProRule" id="PRU00433"/>
    </source>
</evidence>
<dbReference type="SUPFAM" id="SSF46626">
    <property type="entry name" value="Cytochrome c"/>
    <property type="match status" value="1"/>
</dbReference>
<protein>
    <submittedName>
        <fullName evidence="7">YVTN family beta-propeller protein</fullName>
    </submittedName>
</protein>
<dbReference type="GO" id="GO:0009055">
    <property type="term" value="F:electron transfer activity"/>
    <property type="evidence" value="ECO:0007669"/>
    <property type="project" value="InterPro"/>
</dbReference>
<evidence type="ECO:0000256" key="3">
    <source>
        <dbReference type="ARBA" id="ARBA00023004"/>
    </source>
</evidence>
<dbReference type="Pfam" id="PF10282">
    <property type="entry name" value="Lactonase"/>
    <property type="match status" value="1"/>
</dbReference>
<dbReference type="NCBIfam" id="TIGR02276">
    <property type="entry name" value="beta_rpt_yvtn"/>
    <property type="match status" value="1"/>
</dbReference>
<dbReference type="EMBL" id="SNXY01000009">
    <property type="protein sequence ID" value="TDP83101.1"/>
    <property type="molecule type" value="Genomic_DNA"/>
</dbReference>
<dbReference type="InterPro" id="IPR011964">
    <property type="entry name" value="YVTN_b-propeller_repeat"/>
</dbReference>
<dbReference type="Proteomes" id="UP000294547">
    <property type="component" value="Unassembled WGS sequence"/>
</dbReference>
<keyword evidence="1 4" id="KW-0349">Heme</keyword>
<dbReference type="Gene3D" id="1.10.760.10">
    <property type="entry name" value="Cytochrome c-like domain"/>
    <property type="match status" value="1"/>
</dbReference>
<dbReference type="SUPFAM" id="SSF51004">
    <property type="entry name" value="C-terminal (heme d1) domain of cytochrome cd1-nitrite reductase"/>
    <property type="match status" value="2"/>
</dbReference>
<dbReference type="PANTHER" id="PTHR47197:SF3">
    <property type="entry name" value="DIHYDRO-HEME D1 DEHYDROGENASE"/>
    <property type="match status" value="1"/>
</dbReference>
<dbReference type="OrthoDB" id="916694at2"/>
<comment type="caution">
    <text evidence="7">The sequence shown here is derived from an EMBL/GenBank/DDBJ whole genome shotgun (WGS) entry which is preliminary data.</text>
</comment>
<dbReference type="GO" id="GO:0020037">
    <property type="term" value="F:heme binding"/>
    <property type="evidence" value="ECO:0007669"/>
    <property type="project" value="InterPro"/>
</dbReference>
<evidence type="ECO:0000259" key="6">
    <source>
        <dbReference type="PROSITE" id="PS51007"/>
    </source>
</evidence>
<feature type="signal peptide" evidence="5">
    <location>
        <begin position="1"/>
        <end position="29"/>
    </location>
</feature>